<evidence type="ECO:0000256" key="4">
    <source>
        <dbReference type="ARBA" id="ARBA00040028"/>
    </source>
</evidence>
<keyword evidence="2 6" id="KW-0689">Ribosomal protein</keyword>
<reference evidence="6" key="1">
    <citation type="journal article" date="2017" name="Protist">
        <title>Diversity of the Photosynthetic Paulinella Species, with the Description of Paulinella micropora sp. nov. and the Chromatophore Genome Sequence for strain KR01.</title>
        <authorList>
            <person name="Lhee D."/>
            <person name="Yang E.C."/>
            <person name="Kim J.I."/>
            <person name="Nakayama T."/>
            <person name="Zuccarello G."/>
            <person name="Andersen R.A."/>
            <person name="Yoon H.S."/>
        </authorList>
    </citation>
    <scope>NUCLEOTIDE SEQUENCE</scope>
    <source>
        <strain evidence="7">FK01</strain>
        <strain evidence="6">KR01</strain>
    </source>
</reference>
<protein>
    <recommendedName>
        <fullName evidence="4">Large ribosomal subunit protein uL29c</fullName>
    </recommendedName>
    <alternativeName>
        <fullName evidence="5">50S ribosomal protein L29, chloroplastic</fullName>
    </alternativeName>
</protein>
<evidence type="ECO:0000256" key="3">
    <source>
        <dbReference type="ARBA" id="ARBA00023274"/>
    </source>
</evidence>
<geneLocation type="plastid" evidence="6"/>
<organism evidence="6">
    <name type="scientific">Paulinella micropora</name>
    <dbReference type="NCBI Taxonomy" id="1928728"/>
    <lineage>
        <taxon>Eukaryota</taxon>
        <taxon>Sar</taxon>
        <taxon>Rhizaria</taxon>
        <taxon>Cercozoa</taxon>
        <taxon>Imbricatea</taxon>
        <taxon>Silicofilosea</taxon>
        <taxon>Euglyphida</taxon>
        <taxon>Paulinellidae</taxon>
        <taxon>Paulinella</taxon>
    </lineage>
</organism>
<dbReference type="EMBL" id="KY124271">
    <property type="protein sequence ID" value="AQX45121.1"/>
    <property type="molecule type" value="Genomic_DNA"/>
</dbReference>
<keyword evidence="3" id="KW-0687">Ribonucleoprotein</keyword>
<keyword evidence="9" id="KW-1185">Reference proteome</keyword>
<dbReference type="CDD" id="cd00427">
    <property type="entry name" value="Ribosomal_L29_HIP"/>
    <property type="match status" value="1"/>
</dbReference>
<dbReference type="GO" id="GO:0006412">
    <property type="term" value="P:translation"/>
    <property type="evidence" value="ECO:0007669"/>
    <property type="project" value="InterPro"/>
</dbReference>
<dbReference type="AlphaFoldDB" id="A0A1L5YCF6"/>
<keyword evidence="6" id="KW-0934">Plastid</keyword>
<evidence type="ECO:0000313" key="6">
    <source>
        <dbReference type="EMBL" id="APP88354.1"/>
    </source>
</evidence>
<evidence type="ECO:0000313" key="9">
    <source>
        <dbReference type="Proteomes" id="UP000503178"/>
    </source>
</evidence>
<dbReference type="HAMAP" id="MF_00374">
    <property type="entry name" value="Ribosomal_uL29"/>
    <property type="match status" value="1"/>
</dbReference>
<gene>
    <name evidence="6" type="primary">rpl29</name>
    <name evidence="8" type="synonym">MYN1_Chr_516</name>
    <name evidence="6" type="ORF">PCKR_576</name>
    <name evidence="7" type="ORF">PFK_576</name>
    <name evidence="8" type="ORF">PMYN1_Chma526</name>
</gene>
<sequence length="70" mass="8369">MARPEINKVRQLDNDDLVKQLEIVRRELFDLRFQQATRRLENPHRFKRARIKLAQLLTVQKERISSIAAS</sequence>
<dbReference type="NCBIfam" id="TIGR00012">
    <property type="entry name" value="L29"/>
    <property type="match status" value="1"/>
</dbReference>
<evidence type="ECO:0000313" key="8">
    <source>
        <dbReference type="EMBL" id="BBL86334.1"/>
    </source>
</evidence>
<evidence type="ECO:0000313" key="7">
    <source>
        <dbReference type="EMBL" id="AQX45121.1"/>
    </source>
</evidence>
<dbReference type="SUPFAM" id="SSF46561">
    <property type="entry name" value="Ribosomal protein L29 (L29p)"/>
    <property type="match status" value="1"/>
</dbReference>
<dbReference type="EMBL" id="LC490351">
    <property type="protein sequence ID" value="BBL86334.1"/>
    <property type="molecule type" value="Genomic_DNA"/>
</dbReference>
<dbReference type="GO" id="GO:0003735">
    <property type="term" value="F:structural constituent of ribosome"/>
    <property type="evidence" value="ECO:0007669"/>
    <property type="project" value="InterPro"/>
</dbReference>
<comment type="similarity">
    <text evidence="1">Belongs to the universal ribosomal protein uL29 family.</text>
</comment>
<evidence type="ECO:0000256" key="1">
    <source>
        <dbReference type="ARBA" id="ARBA00009254"/>
    </source>
</evidence>
<name>A0A1L5YCF6_9EUKA</name>
<dbReference type="GO" id="GO:0022625">
    <property type="term" value="C:cytosolic large ribosomal subunit"/>
    <property type="evidence" value="ECO:0007669"/>
    <property type="project" value="TreeGrafter"/>
</dbReference>
<proteinExistence type="inferred from homology"/>
<dbReference type="Gene3D" id="1.10.287.310">
    <property type="match status" value="1"/>
</dbReference>
<accession>A0A1L5YCF6</accession>
<dbReference type="InterPro" id="IPR050063">
    <property type="entry name" value="Ribosomal_protein_uL29"/>
</dbReference>
<dbReference type="PANTHER" id="PTHR10916:SF0">
    <property type="entry name" value="LARGE RIBOSOMAL SUBUNIT PROTEIN UL29C"/>
    <property type="match status" value="1"/>
</dbReference>
<dbReference type="InterPro" id="IPR001854">
    <property type="entry name" value="Ribosomal_uL29"/>
</dbReference>
<reference evidence="8 9" key="2">
    <citation type="submission" date="2019-06" db="EMBL/GenBank/DDBJ databases">
        <title>A hidden player of endosymbiotic evolution: DNA virus triggered massive gene transfer.</title>
        <authorList>
            <person name="Matsuo M."/>
            <person name="Katahata A."/>
            <person name="Tachikawa M."/>
            <person name="Minakuchi Y."/>
            <person name="Noguchi H."/>
            <person name="Toyoda A."/>
            <person name="Fujiyama A."/>
            <person name="Suzuki Y."/>
            <person name="Satoh S."/>
            <person name="Nakayama T."/>
            <person name="Kamikawa R."/>
            <person name="Nomura M."/>
            <person name="Inagaki Y."/>
            <person name="Ishida K."/>
            <person name="Obokata J."/>
        </authorList>
    </citation>
    <scope>NUCLEOTIDE SEQUENCE [LARGE SCALE GENOMIC DNA]</scope>
    <source>
        <strain evidence="8 9">MYN1</strain>
    </source>
</reference>
<dbReference type="EMBL" id="KX897545">
    <property type="protein sequence ID" value="APP88354.1"/>
    <property type="molecule type" value="Genomic_DNA"/>
</dbReference>
<evidence type="ECO:0000256" key="2">
    <source>
        <dbReference type="ARBA" id="ARBA00022980"/>
    </source>
</evidence>
<evidence type="ECO:0000256" key="5">
    <source>
        <dbReference type="ARBA" id="ARBA00042960"/>
    </source>
</evidence>
<dbReference type="Proteomes" id="UP000503178">
    <property type="component" value="Chromatophore Pltd"/>
</dbReference>
<dbReference type="InterPro" id="IPR036049">
    <property type="entry name" value="Ribosomal_uL29_sf"/>
</dbReference>
<dbReference type="Pfam" id="PF00831">
    <property type="entry name" value="Ribosomal_L29"/>
    <property type="match status" value="1"/>
</dbReference>
<dbReference type="PANTHER" id="PTHR10916">
    <property type="entry name" value="60S RIBOSOMAL PROTEIN L35/50S RIBOSOMAL PROTEIN L29"/>
    <property type="match status" value="1"/>
</dbReference>